<evidence type="ECO:0000313" key="3">
    <source>
        <dbReference type="Proteomes" id="UP000004995"/>
    </source>
</evidence>
<evidence type="ECO:0000313" key="2">
    <source>
        <dbReference type="EnsemblPlants" id="KQL26157"/>
    </source>
</evidence>
<feature type="compositionally biased region" description="Basic residues" evidence="1">
    <location>
        <begin position="1"/>
        <end position="10"/>
    </location>
</feature>
<evidence type="ECO:0000256" key="1">
    <source>
        <dbReference type="SAM" id="MobiDB-lite"/>
    </source>
</evidence>
<dbReference type="SUPFAM" id="SSF81383">
    <property type="entry name" value="F-box domain"/>
    <property type="match status" value="1"/>
</dbReference>
<accession>K3ZZB0</accession>
<dbReference type="Gramene" id="KQL26157">
    <property type="protein sequence ID" value="KQL26157"/>
    <property type="gene ID" value="SETIT_031942mg"/>
</dbReference>
<reference evidence="2" key="2">
    <citation type="submission" date="2018-08" db="UniProtKB">
        <authorList>
            <consortium name="EnsemblPlants"/>
        </authorList>
    </citation>
    <scope>IDENTIFICATION</scope>
    <source>
        <strain evidence="2">Yugu1</strain>
    </source>
</reference>
<feature type="region of interest" description="Disordered" evidence="1">
    <location>
        <begin position="1"/>
        <end position="23"/>
    </location>
</feature>
<protein>
    <recommendedName>
        <fullName evidence="4">F-box domain-containing protein</fullName>
    </recommendedName>
</protein>
<dbReference type="PANTHER" id="PTHR34709">
    <property type="entry name" value="OS10G0396666 PROTEIN"/>
    <property type="match status" value="1"/>
</dbReference>
<organism evidence="2 3">
    <name type="scientific">Setaria italica</name>
    <name type="common">Foxtail millet</name>
    <name type="synonym">Panicum italicum</name>
    <dbReference type="NCBI Taxonomy" id="4555"/>
    <lineage>
        <taxon>Eukaryota</taxon>
        <taxon>Viridiplantae</taxon>
        <taxon>Streptophyta</taxon>
        <taxon>Embryophyta</taxon>
        <taxon>Tracheophyta</taxon>
        <taxon>Spermatophyta</taxon>
        <taxon>Magnoliopsida</taxon>
        <taxon>Liliopsida</taxon>
        <taxon>Poales</taxon>
        <taxon>Poaceae</taxon>
        <taxon>PACMAD clade</taxon>
        <taxon>Panicoideae</taxon>
        <taxon>Panicodae</taxon>
        <taxon>Paniceae</taxon>
        <taxon>Cenchrinae</taxon>
        <taxon>Setaria</taxon>
    </lineage>
</organism>
<dbReference type="EMBL" id="AGNK02001287">
    <property type="status" value="NOT_ANNOTATED_CDS"/>
    <property type="molecule type" value="Genomic_DNA"/>
</dbReference>
<dbReference type="HOGENOM" id="CLU_938735_0_0_1"/>
<sequence length="292" mass="32565">MGENRRRRRPGGMLPPPLTGEGEDRISGLPDELLHIILLRLCSPRSAARTSVLSRSWPHVWAHPSSRLAPWLRFASQQRLVGALVVCVPMLIGSLHKPGVEGEENEIELPACEGAKTIKLRLDLQWRLRLCPAGIMDGTELTALVSMLCPRLRKLSIQVLLVAVSDVSIRSDTVESLWFHVENIGRLDFVTPRLEVLNASRAIEVHISAPKLAEVVWNNGTYDPRLHQFTDASRHLRLLDISCNSLVASLLQRFDTVGKLKLSVSISQRNSCPLSCPCRLAESYKIDDITLD</sequence>
<dbReference type="AlphaFoldDB" id="K3ZZB0"/>
<dbReference type="InterPro" id="IPR036047">
    <property type="entry name" value="F-box-like_dom_sf"/>
</dbReference>
<keyword evidence="3" id="KW-1185">Reference proteome</keyword>
<dbReference type="OMA" id="RSLWFCI"/>
<evidence type="ECO:0008006" key="4">
    <source>
        <dbReference type="Google" id="ProtNLM"/>
    </source>
</evidence>
<dbReference type="InParanoid" id="K3ZZB0"/>
<reference evidence="3" key="1">
    <citation type="journal article" date="2012" name="Nat. Biotechnol.">
        <title>Reference genome sequence of the model plant Setaria.</title>
        <authorList>
            <person name="Bennetzen J.L."/>
            <person name="Schmutz J."/>
            <person name="Wang H."/>
            <person name="Percifield R."/>
            <person name="Hawkins J."/>
            <person name="Pontaroli A.C."/>
            <person name="Estep M."/>
            <person name="Feng L."/>
            <person name="Vaughn J.N."/>
            <person name="Grimwood J."/>
            <person name="Jenkins J."/>
            <person name="Barry K."/>
            <person name="Lindquist E."/>
            <person name="Hellsten U."/>
            <person name="Deshpande S."/>
            <person name="Wang X."/>
            <person name="Wu X."/>
            <person name="Mitros T."/>
            <person name="Triplett J."/>
            <person name="Yang X."/>
            <person name="Ye C.Y."/>
            <person name="Mauro-Herrera M."/>
            <person name="Wang L."/>
            <person name="Li P."/>
            <person name="Sharma M."/>
            <person name="Sharma R."/>
            <person name="Ronald P.C."/>
            <person name="Panaud O."/>
            <person name="Kellogg E.A."/>
            <person name="Brutnell T.P."/>
            <person name="Doust A.N."/>
            <person name="Tuskan G.A."/>
            <person name="Rokhsar D."/>
            <person name="Devos K.M."/>
        </authorList>
    </citation>
    <scope>NUCLEOTIDE SEQUENCE [LARGE SCALE GENOMIC DNA]</scope>
    <source>
        <strain evidence="3">cv. Yugu1</strain>
    </source>
</reference>
<dbReference type="PANTHER" id="PTHR34709:SF68">
    <property type="entry name" value="OS07G0550432 PROTEIN"/>
    <property type="match status" value="1"/>
</dbReference>
<name>K3ZZB0_SETIT</name>
<proteinExistence type="predicted"/>
<dbReference type="Proteomes" id="UP000004995">
    <property type="component" value="Unassembled WGS sequence"/>
</dbReference>
<dbReference type="EnsemblPlants" id="KQL26157">
    <property type="protein sequence ID" value="KQL26157"/>
    <property type="gene ID" value="SETIT_031942mg"/>
</dbReference>
<dbReference type="InterPro" id="IPR055312">
    <property type="entry name" value="FBL15-like"/>
</dbReference>